<evidence type="ECO:0000313" key="1">
    <source>
        <dbReference type="EMBL" id="KAI4863382.1"/>
    </source>
</evidence>
<accession>A0ACB9YVZ0</accession>
<organism evidence="1 2">
    <name type="scientific">Hypoxylon rubiginosum</name>
    <dbReference type="NCBI Taxonomy" id="110542"/>
    <lineage>
        <taxon>Eukaryota</taxon>
        <taxon>Fungi</taxon>
        <taxon>Dikarya</taxon>
        <taxon>Ascomycota</taxon>
        <taxon>Pezizomycotina</taxon>
        <taxon>Sordariomycetes</taxon>
        <taxon>Xylariomycetidae</taxon>
        <taxon>Xylariales</taxon>
        <taxon>Hypoxylaceae</taxon>
        <taxon>Hypoxylon</taxon>
    </lineage>
</organism>
<keyword evidence="2" id="KW-1185">Reference proteome</keyword>
<evidence type="ECO:0000313" key="2">
    <source>
        <dbReference type="Proteomes" id="UP001497700"/>
    </source>
</evidence>
<dbReference type="EMBL" id="MU393505">
    <property type="protein sequence ID" value="KAI4863382.1"/>
    <property type="molecule type" value="Genomic_DNA"/>
</dbReference>
<protein>
    <submittedName>
        <fullName evidence="1">Uncharacterized protein</fullName>
    </submittedName>
</protein>
<gene>
    <name evidence="1" type="ORF">F4820DRAFT_471569</name>
</gene>
<comment type="caution">
    <text evidence="1">The sequence shown here is derived from an EMBL/GenBank/DDBJ whole genome shotgun (WGS) entry which is preliminary data.</text>
</comment>
<reference evidence="1 2" key="1">
    <citation type="journal article" date="2022" name="New Phytol.">
        <title>Ecological generalism drives hyperdiversity of secondary metabolite gene clusters in xylarialean endophytes.</title>
        <authorList>
            <person name="Franco M.E.E."/>
            <person name="Wisecaver J.H."/>
            <person name="Arnold A.E."/>
            <person name="Ju Y.M."/>
            <person name="Slot J.C."/>
            <person name="Ahrendt S."/>
            <person name="Moore L.P."/>
            <person name="Eastman K.E."/>
            <person name="Scott K."/>
            <person name="Konkel Z."/>
            <person name="Mondo S.J."/>
            <person name="Kuo A."/>
            <person name="Hayes R.D."/>
            <person name="Haridas S."/>
            <person name="Andreopoulos B."/>
            <person name="Riley R."/>
            <person name="LaButti K."/>
            <person name="Pangilinan J."/>
            <person name="Lipzen A."/>
            <person name="Amirebrahimi M."/>
            <person name="Yan J."/>
            <person name="Adam C."/>
            <person name="Keymanesh K."/>
            <person name="Ng V."/>
            <person name="Louie K."/>
            <person name="Northen T."/>
            <person name="Drula E."/>
            <person name="Henrissat B."/>
            <person name="Hsieh H.M."/>
            <person name="Youens-Clark K."/>
            <person name="Lutzoni F."/>
            <person name="Miadlikowska J."/>
            <person name="Eastwood D.C."/>
            <person name="Hamelin R.C."/>
            <person name="Grigoriev I.V."/>
            <person name="U'Ren J.M."/>
        </authorList>
    </citation>
    <scope>NUCLEOTIDE SEQUENCE [LARGE SCALE GENOMIC DNA]</scope>
    <source>
        <strain evidence="1 2">CBS 119005</strain>
    </source>
</reference>
<sequence>MAFQGELQLKLAQTSSLTANLKPKNEQIYQQEWLQLITSQAPQAIDPNKNIYYTKQESPPLPTSNDIRNTDHASQVQWFACQLSKKTLRQYLDRTAMPLPLPTGGARLEILPQDVLDRICRHVPYEDLLRLYQQSRALHRRVDPHLAPYPTKLSLVLRAERDFRKHHARGAAPPNLGCYMCHRVLPPGLFAIRQARQALVVVRPPVAVAVAGHRHQTVVNLRRFCVPCGVRTGCHGRGETLVTQTGAQYWLCECPRVHPEQAPGCGGCRMFCPIVVRRADEAGAARDATYRIWELMKTARSDDEASSISSPTRHPCL</sequence>
<dbReference type="Proteomes" id="UP001497700">
    <property type="component" value="Unassembled WGS sequence"/>
</dbReference>
<name>A0ACB9YVZ0_9PEZI</name>
<proteinExistence type="predicted"/>